<evidence type="ECO:0000256" key="11">
    <source>
        <dbReference type="ARBA" id="ARBA00030193"/>
    </source>
</evidence>
<dbReference type="OrthoDB" id="9811744at2"/>
<dbReference type="CDD" id="cd00739">
    <property type="entry name" value="DHPS"/>
    <property type="match status" value="1"/>
</dbReference>
<evidence type="ECO:0000256" key="12">
    <source>
        <dbReference type="ARBA" id="ARBA00053449"/>
    </source>
</evidence>
<dbReference type="GO" id="GO:0004156">
    <property type="term" value="F:dihydropteroate synthase activity"/>
    <property type="evidence" value="ECO:0007669"/>
    <property type="project" value="UniProtKB-EC"/>
</dbReference>
<dbReference type="Gene3D" id="3.20.20.20">
    <property type="entry name" value="Dihydropteroate synthase-like"/>
    <property type="match status" value="1"/>
</dbReference>
<comment type="function">
    <text evidence="12 13">Catalyzes the condensation of para-aminobenzoate (pABA) with 6-hydroxymethyl-7,8-dihydropterin diphosphate (DHPt-PP) to form 7,8-dihydropteroate (H2Pte), the immediate precursor of folate derivatives.</text>
</comment>
<reference evidence="15 16" key="1">
    <citation type="submission" date="2009-04" db="EMBL/GenBank/DDBJ databases">
        <authorList>
            <person name="Qin X."/>
            <person name="Bachman B."/>
            <person name="Battles P."/>
            <person name="Bell A."/>
            <person name="Bess C."/>
            <person name="Bickham C."/>
            <person name="Chaboub L."/>
            <person name="Chen D."/>
            <person name="Coyle M."/>
            <person name="Deiros D.R."/>
            <person name="Dinh H."/>
            <person name="Forbes L."/>
            <person name="Fowler G."/>
            <person name="Francisco L."/>
            <person name="Fu Q."/>
            <person name="Gubbala S."/>
            <person name="Hale W."/>
            <person name="Han Y."/>
            <person name="Hemphill L."/>
            <person name="Highlander S.K."/>
            <person name="Hirani K."/>
            <person name="Hogues M."/>
            <person name="Jackson L."/>
            <person name="Jakkamsetti A."/>
            <person name="Javaid M."/>
            <person name="Jiang H."/>
            <person name="Korchina V."/>
            <person name="Kovar C."/>
            <person name="Lara F."/>
            <person name="Lee S."/>
            <person name="Mata R."/>
            <person name="Mathew T."/>
            <person name="Moen C."/>
            <person name="Morales K."/>
            <person name="Munidasa M."/>
            <person name="Nazareth L."/>
            <person name="Ngo R."/>
            <person name="Nguyen L."/>
            <person name="Okwuonu G."/>
            <person name="Ongeri F."/>
            <person name="Patil S."/>
            <person name="Petrosino J."/>
            <person name="Pham C."/>
            <person name="Pham P."/>
            <person name="Pu L.-L."/>
            <person name="Puazo M."/>
            <person name="Raj R."/>
            <person name="Reid J."/>
            <person name="Rouhana J."/>
            <person name="Saada N."/>
            <person name="Shang Y."/>
            <person name="Simmons D."/>
            <person name="Thornton R."/>
            <person name="Warren J."/>
            <person name="Weissenberger G."/>
            <person name="Zhang J."/>
            <person name="Zhang L."/>
            <person name="Zhou C."/>
            <person name="Zhu D."/>
            <person name="Muzny D."/>
            <person name="Worley K."/>
            <person name="Gibbs R."/>
        </authorList>
    </citation>
    <scope>NUCLEOTIDE SEQUENCE [LARGE SCALE GENOMIC DNA]</scope>
    <source>
        <strain evidence="15 16">ATCC 43531</strain>
    </source>
</reference>
<comment type="catalytic activity">
    <reaction evidence="1">
        <text>(7,8-dihydropterin-6-yl)methyl diphosphate + 4-aminobenzoate = 7,8-dihydropteroate + diphosphate</text>
        <dbReference type="Rhea" id="RHEA:19949"/>
        <dbReference type="ChEBI" id="CHEBI:17836"/>
        <dbReference type="ChEBI" id="CHEBI:17839"/>
        <dbReference type="ChEBI" id="CHEBI:33019"/>
        <dbReference type="ChEBI" id="CHEBI:72950"/>
        <dbReference type="EC" id="2.5.1.15"/>
    </reaction>
</comment>
<dbReference type="EMBL" id="ACLA01000014">
    <property type="protein sequence ID" value="EEQ48640.1"/>
    <property type="molecule type" value="Genomic_DNA"/>
</dbReference>
<evidence type="ECO:0000256" key="13">
    <source>
        <dbReference type="RuleBase" id="RU361205"/>
    </source>
</evidence>
<dbReference type="GO" id="GO:0005829">
    <property type="term" value="C:cytosol"/>
    <property type="evidence" value="ECO:0007669"/>
    <property type="project" value="TreeGrafter"/>
</dbReference>
<dbReference type="InterPro" id="IPR000489">
    <property type="entry name" value="Pterin-binding_dom"/>
</dbReference>
<evidence type="ECO:0000256" key="2">
    <source>
        <dbReference type="ARBA" id="ARBA00001946"/>
    </source>
</evidence>
<organism evidence="15 16">
    <name type="scientific">Selenomonas flueggei ATCC 43531</name>
    <dbReference type="NCBI Taxonomy" id="638302"/>
    <lineage>
        <taxon>Bacteria</taxon>
        <taxon>Bacillati</taxon>
        <taxon>Bacillota</taxon>
        <taxon>Negativicutes</taxon>
        <taxon>Selenomonadales</taxon>
        <taxon>Selenomonadaceae</taxon>
        <taxon>Selenomonas</taxon>
    </lineage>
</organism>
<dbReference type="FunFam" id="3.20.20.20:FF:000006">
    <property type="entry name" value="Dihydropteroate synthase"/>
    <property type="match status" value="1"/>
</dbReference>
<evidence type="ECO:0000256" key="9">
    <source>
        <dbReference type="ARBA" id="ARBA00022842"/>
    </source>
</evidence>
<sequence length="282" mass="30295">MTANRHYRFADGKELTLGGRTLVMGILNVTPDSFSDGGKWNTRDDALRHMEEMVRDGADIIDVGAESSRPGFVPMSAAEETERLLPFLEAVLPACPVPVSVDTFKAETARAALRAGAHLLNDIWGLQYAEEPGAMAHAAAEMHAPVVVMHNQNGTVYAGDIIEAMRDFFTRSFAAADAAGLARDNLILDPGIGFGKTAEQNMHVLRRMDELISYDGTDYPVLLGASRKSFIGAALGLPVTERMEATGAACVLGILRGASIVRVHDVKPIARMCRMTDAILGA</sequence>
<keyword evidence="16" id="KW-1185">Reference proteome</keyword>
<evidence type="ECO:0000256" key="7">
    <source>
        <dbReference type="ARBA" id="ARBA00022679"/>
    </source>
</evidence>
<comment type="similarity">
    <text evidence="4 13">Belongs to the DHPS family.</text>
</comment>
<keyword evidence="9 13" id="KW-0460">Magnesium</keyword>
<dbReference type="Pfam" id="PF00809">
    <property type="entry name" value="Pterin_bind"/>
    <property type="match status" value="1"/>
</dbReference>
<dbReference type="SUPFAM" id="SSF51717">
    <property type="entry name" value="Dihydropteroate synthetase-like"/>
    <property type="match status" value="1"/>
</dbReference>
<dbReference type="InterPro" id="IPR011005">
    <property type="entry name" value="Dihydropteroate_synth-like_sf"/>
</dbReference>
<dbReference type="EC" id="2.5.1.15" evidence="5 13"/>
<dbReference type="eggNOG" id="COG0294">
    <property type="taxonomic scope" value="Bacteria"/>
</dbReference>
<evidence type="ECO:0000256" key="3">
    <source>
        <dbReference type="ARBA" id="ARBA00004763"/>
    </source>
</evidence>
<dbReference type="GO" id="GO:0046872">
    <property type="term" value="F:metal ion binding"/>
    <property type="evidence" value="ECO:0007669"/>
    <property type="project" value="UniProtKB-KW"/>
</dbReference>
<dbReference type="InterPro" id="IPR006390">
    <property type="entry name" value="DHP_synth_dom"/>
</dbReference>
<dbReference type="PANTHER" id="PTHR20941">
    <property type="entry name" value="FOLATE SYNTHESIS PROTEINS"/>
    <property type="match status" value="1"/>
</dbReference>
<dbReference type="HOGENOM" id="CLU_008023_0_2_9"/>
<evidence type="ECO:0000313" key="15">
    <source>
        <dbReference type="EMBL" id="EEQ48640.1"/>
    </source>
</evidence>
<dbReference type="PROSITE" id="PS00793">
    <property type="entry name" value="DHPS_2"/>
    <property type="match status" value="1"/>
</dbReference>
<dbReference type="NCBIfam" id="TIGR01496">
    <property type="entry name" value="DHPS"/>
    <property type="match status" value="1"/>
</dbReference>
<evidence type="ECO:0000256" key="8">
    <source>
        <dbReference type="ARBA" id="ARBA00022723"/>
    </source>
</evidence>
<evidence type="ECO:0000256" key="1">
    <source>
        <dbReference type="ARBA" id="ARBA00000012"/>
    </source>
</evidence>
<evidence type="ECO:0000256" key="6">
    <source>
        <dbReference type="ARBA" id="ARBA00016919"/>
    </source>
</evidence>
<accession>C4V3M6</accession>
<dbReference type="STRING" id="638302.HMPREF0908_1120"/>
<evidence type="ECO:0000313" key="16">
    <source>
        <dbReference type="Proteomes" id="UP000005309"/>
    </source>
</evidence>
<gene>
    <name evidence="15" type="primary">folP</name>
    <name evidence="15" type="ORF">HMPREF0908_1120</name>
</gene>
<keyword evidence="8 13" id="KW-0479">Metal-binding</keyword>
<comment type="caution">
    <text evidence="15">The sequence shown here is derived from an EMBL/GenBank/DDBJ whole genome shotgun (WGS) entry which is preliminary data.</text>
</comment>
<protein>
    <recommendedName>
        <fullName evidence="6 13">Dihydropteroate synthase</fullName>
        <shortName evidence="13">DHPS</shortName>
        <ecNumber evidence="5 13">2.5.1.15</ecNumber>
    </recommendedName>
    <alternativeName>
        <fullName evidence="11 13">Dihydropteroate pyrophosphorylase</fullName>
    </alternativeName>
</protein>
<proteinExistence type="inferred from homology"/>
<name>C4V3M6_9FIRM</name>
<evidence type="ECO:0000256" key="5">
    <source>
        <dbReference type="ARBA" id="ARBA00012458"/>
    </source>
</evidence>
<dbReference type="GO" id="GO:0046654">
    <property type="term" value="P:tetrahydrofolate biosynthetic process"/>
    <property type="evidence" value="ECO:0007669"/>
    <property type="project" value="UniProtKB-UniPathway"/>
</dbReference>
<evidence type="ECO:0000256" key="4">
    <source>
        <dbReference type="ARBA" id="ARBA00009503"/>
    </source>
</evidence>
<comment type="cofactor">
    <cofactor evidence="2 13">
        <name>Mg(2+)</name>
        <dbReference type="ChEBI" id="CHEBI:18420"/>
    </cofactor>
</comment>
<dbReference type="Proteomes" id="UP000005309">
    <property type="component" value="Unassembled WGS sequence"/>
</dbReference>
<dbReference type="AlphaFoldDB" id="C4V3M6"/>
<evidence type="ECO:0000256" key="10">
    <source>
        <dbReference type="ARBA" id="ARBA00022909"/>
    </source>
</evidence>
<keyword evidence="10 13" id="KW-0289">Folate biosynthesis</keyword>
<dbReference type="PROSITE" id="PS00792">
    <property type="entry name" value="DHPS_1"/>
    <property type="match status" value="1"/>
</dbReference>
<dbReference type="PROSITE" id="PS50972">
    <property type="entry name" value="PTERIN_BINDING"/>
    <property type="match status" value="1"/>
</dbReference>
<dbReference type="GO" id="GO:0046656">
    <property type="term" value="P:folic acid biosynthetic process"/>
    <property type="evidence" value="ECO:0007669"/>
    <property type="project" value="UniProtKB-KW"/>
</dbReference>
<dbReference type="RefSeq" id="WP_006689854.1">
    <property type="nucleotide sequence ID" value="NZ_GG694006.1"/>
</dbReference>
<dbReference type="InterPro" id="IPR045031">
    <property type="entry name" value="DHP_synth-like"/>
</dbReference>
<dbReference type="UniPathway" id="UPA00077">
    <property type="reaction ID" value="UER00156"/>
</dbReference>
<feature type="domain" description="Pterin-binding" evidence="14">
    <location>
        <begin position="21"/>
        <end position="274"/>
    </location>
</feature>
<evidence type="ECO:0000259" key="14">
    <source>
        <dbReference type="PROSITE" id="PS50972"/>
    </source>
</evidence>
<comment type="pathway">
    <text evidence="3 13">Cofactor biosynthesis; tetrahydrofolate biosynthesis; 7,8-dihydrofolate from 2-amino-4-hydroxy-6-hydroxymethyl-7,8-dihydropteridine diphosphate and 4-aminobenzoate: step 1/2.</text>
</comment>
<keyword evidence="7 13" id="KW-0808">Transferase</keyword>
<dbReference type="PANTHER" id="PTHR20941:SF1">
    <property type="entry name" value="FOLIC ACID SYNTHESIS PROTEIN FOL1"/>
    <property type="match status" value="1"/>
</dbReference>